<dbReference type="RefSeq" id="WP_096444477.1">
    <property type="nucleotide sequence ID" value="NZ_NWTN01000047.1"/>
</dbReference>
<evidence type="ECO:0000313" key="4">
    <source>
        <dbReference type="Proteomes" id="UP000238163"/>
    </source>
</evidence>
<protein>
    <submittedName>
        <fullName evidence="3">Uncharacterized protein</fullName>
    </submittedName>
</protein>
<reference evidence="3 4" key="2">
    <citation type="submission" date="2018-03" db="EMBL/GenBank/DDBJ databases">
        <title>Genetic Diversity and Phenotypic Plasticity of AHL Mediated Quorum Sensing in Environmental Strains of Vibrio mediterranei.</title>
        <authorList>
            <person name="Lantoine F."/>
            <person name="Vouve F."/>
        </authorList>
    </citation>
    <scope>NUCLEOTIDE SEQUENCE [LARGE SCALE GENOMIC DNA]</scope>
    <source>
        <strain evidence="3 4">17LN0615E</strain>
    </source>
</reference>
<reference evidence="3 4" key="1">
    <citation type="submission" date="2017-09" db="EMBL/GenBank/DDBJ databases">
        <authorList>
            <person name="Girard L."/>
            <person name="Lami R."/>
            <person name="Suzuki M."/>
            <person name="Baudart J."/>
        </authorList>
    </citation>
    <scope>NUCLEOTIDE SEQUENCE [LARGE SCALE GENOMIC DNA]</scope>
    <source>
        <strain evidence="3 4">17LN0615E</strain>
    </source>
</reference>
<evidence type="ECO:0000256" key="2">
    <source>
        <dbReference type="SAM" id="Phobius"/>
    </source>
</evidence>
<sequence length="225" mass="25387">MKTYLKPMVKFLLASGWIVGLSIGTVALYHHYLQPASYSQLEAKEQGLLLALETHRQEQADKWQTFHQNIVALQTQFKAQDKALSSAKEKWGEQASRLTELASDTHTMKTQLLDVQRDMDHVVKQWQSRVSRQTVQRAAPVRASATPKPKTELKPQTPPPFKLFGIQKRGSAYFAVIGQPNATTLSELSLLRQGEQYRQWQVVAITPSSITVSFQGKQTTLEVNV</sequence>
<gene>
    <name evidence="3" type="ORF">COR51_26920</name>
</gene>
<keyword evidence="2" id="KW-0472">Membrane</keyword>
<feature type="transmembrane region" description="Helical" evidence="2">
    <location>
        <begin position="12"/>
        <end position="32"/>
    </location>
</feature>
<feature type="region of interest" description="Disordered" evidence="1">
    <location>
        <begin position="136"/>
        <end position="160"/>
    </location>
</feature>
<organism evidence="3 4">
    <name type="scientific">Vibrio mediterranei</name>
    <dbReference type="NCBI Taxonomy" id="689"/>
    <lineage>
        <taxon>Bacteria</taxon>
        <taxon>Pseudomonadati</taxon>
        <taxon>Pseudomonadota</taxon>
        <taxon>Gammaproteobacteria</taxon>
        <taxon>Vibrionales</taxon>
        <taxon>Vibrionaceae</taxon>
        <taxon>Vibrio</taxon>
    </lineage>
</organism>
<evidence type="ECO:0000313" key="3">
    <source>
        <dbReference type="EMBL" id="PRQ64534.1"/>
    </source>
</evidence>
<keyword evidence="2" id="KW-0812">Transmembrane</keyword>
<accession>A0ABX5D4M6</accession>
<dbReference type="Proteomes" id="UP000238163">
    <property type="component" value="Unassembled WGS sequence"/>
</dbReference>
<name>A0ABX5D4M6_9VIBR</name>
<keyword evidence="4" id="KW-1185">Reference proteome</keyword>
<evidence type="ECO:0000256" key="1">
    <source>
        <dbReference type="SAM" id="MobiDB-lite"/>
    </source>
</evidence>
<dbReference type="EMBL" id="NWTN01000047">
    <property type="protein sequence ID" value="PRQ64534.1"/>
    <property type="molecule type" value="Genomic_DNA"/>
</dbReference>
<keyword evidence="2" id="KW-1133">Transmembrane helix</keyword>
<proteinExistence type="predicted"/>
<comment type="caution">
    <text evidence="3">The sequence shown here is derived from an EMBL/GenBank/DDBJ whole genome shotgun (WGS) entry which is preliminary data.</text>
</comment>